<dbReference type="InterPro" id="IPR013525">
    <property type="entry name" value="ABC2_TM"/>
</dbReference>
<reference evidence="9 10" key="1">
    <citation type="journal article" date="2023" name="Plants (Basel)">
        <title>Bridging the Gap: Combining Genomics and Transcriptomics Approaches to Understand Stylosanthes scabra, an Orphan Legume from the Brazilian Caatinga.</title>
        <authorList>
            <person name="Ferreira-Neto J.R.C."/>
            <person name="da Silva M.D."/>
            <person name="Binneck E."/>
            <person name="de Melo N.F."/>
            <person name="da Silva R.H."/>
            <person name="de Melo A.L.T.M."/>
            <person name="Pandolfi V."/>
            <person name="Bustamante F.O."/>
            <person name="Brasileiro-Vidal A.C."/>
            <person name="Benko-Iseppon A.M."/>
        </authorList>
    </citation>
    <scope>NUCLEOTIDE SEQUENCE [LARGE SCALE GENOMIC DNA]</scope>
    <source>
        <tissue evidence="9">Leaves</tissue>
    </source>
</reference>
<proteinExistence type="inferred from homology"/>
<feature type="transmembrane region" description="Helical" evidence="7">
    <location>
        <begin position="109"/>
        <end position="130"/>
    </location>
</feature>
<accession>A0ABU6RQC3</accession>
<keyword evidence="4 7" id="KW-0812">Transmembrane</keyword>
<evidence type="ECO:0000256" key="3">
    <source>
        <dbReference type="ARBA" id="ARBA00022448"/>
    </source>
</evidence>
<protein>
    <recommendedName>
        <fullName evidence="8">ABC-2 type transporter transmembrane domain-containing protein</fullName>
    </recommendedName>
</protein>
<evidence type="ECO:0000256" key="5">
    <source>
        <dbReference type="ARBA" id="ARBA00022989"/>
    </source>
</evidence>
<comment type="subcellular location">
    <subcellularLocation>
        <location evidence="1">Membrane</location>
        <topology evidence="1">Multi-pass membrane protein</topology>
    </subcellularLocation>
</comment>
<dbReference type="PANTHER" id="PTHR48042:SF14">
    <property type="entry name" value="WHITE-BROWN-COMPLEX ABC TRANSPORTER FAMILY PROTEIN"/>
    <property type="match status" value="1"/>
</dbReference>
<keyword evidence="3" id="KW-0813">Transport</keyword>
<dbReference type="Pfam" id="PF01061">
    <property type="entry name" value="ABC2_membrane"/>
    <property type="match status" value="1"/>
</dbReference>
<keyword evidence="5 7" id="KW-1133">Transmembrane helix</keyword>
<dbReference type="InterPro" id="IPR052215">
    <property type="entry name" value="Plant_ABCG"/>
</dbReference>
<keyword evidence="10" id="KW-1185">Reference proteome</keyword>
<evidence type="ECO:0000256" key="1">
    <source>
        <dbReference type="ARBA" id="ARBA00004141"/>
    </source>
</evidence>
<organism evidence="9 10">
    <name type="scientific">Stylosanthes scabra</name>
    <dbReference type="NCBI Taxonomy" id="79078"/>
    <lineage>
        <taxon>Eukaryota</taxon>
        <taxon>Viridiplantae</taxon>
        <taxon>Streptophyta</taxon>
        <taxon>Embryophyta</taxon>
        <taxon>Tracheophyta</taxon>
        <taxon>Spermatophyta</taxon>
        <taxon>Magnoliopsida</taxon>
        <taxon>eudicotyledons</taxon>
        <taxon>Gunneridae</taxon>
        <taxon>Pentapetalae</taxon>
        <taxon>rosids</taxon>
        <taxon>fabids</taxon>
        <taxon>Fabales</taxon>
        <taxon>Fabaceae</taxon>
        <taxon>Papilionoideae</taxon>
        <taxon>50 kb inversion clade</taxon>
        <taxon>dalbergioids sensu lato</taxon>
        <taxon>Dalbergieae</taxon>
        <taxon>Pterocarpus clade</taxon>
        <taxon>Stylosanthes</taxon>
    </lineage>
</organism>
<comment type="caution">
    <text evidence="9">The sequence shown here is derived from an EMBL/GenBank/DDBJ whole genome shotgun (WGS) entry which is preliminary data.</text>
</comment>
<feature type="transmembrane region" description="Helical" evidence="7">
    <location>
        <begin position="142"/>
        <end position="160"/>
    </location>
</feature>
<name>A0ABU6RQC3_9FABA</name>
<evidence type="ECO:0000256" key="6">
    <source>
        <dbReference type="ARBA" id="ARBA00023136"/>
    </source>
</evidence>
<gene>
    <name evidence="9" type="ORF">PIB30_072543</name>
</gene>
<feature type="transmembrane region" description="Helical" evidence="7">
    <location>
        <begin position="27"/>
        <end position="48"/>
    </location>
</feature>
<comment type="similarity">
    <text evidence="2">Belongs to the ABC transporter superfamily. ABCG family. Eye pigment precursor importer (TC 3.A.1.204) subfamily.</text>
</comment>
<evidence type="ECO:0000313" key="9">
    <source>
        <dbReference type="EMBL" id="MED6125858.1"/>
    </source>
</evidence>
<evidence type="ECO:0000259" key="8">
    <source>
        <dbReference type="Pfam" id="PF01061"/>
    </source>
</evidence>
<evidence type="ECO:0000256" key="2">
    <source>
        <dbReference type="ARBA" id="ARBA00005814"/>
    </source>
</evidence>
<feature type="transmembrane region" description="Helical" evidence="7">
    <location>
        <begin position="228"/>
        <end position="247"/>
    </location>
</feature>
<dbReference type="PANTHER" id="PTHR48042">
    <property type="entry name" value="ABC TRANSPORTER G FAMILY MEMBER 11"/>
    <property type="match status" value="1"/>
</dbReference>
<feature type="domain" description="ABC-2 type transporter transmembrane" evidence="8">
    <location>
        <begin position="2"/>
        <end position="191"/>
    </location>
</feature>
<evidence type="ECO:0000313" key="10">
    <source>
        <dbReference type="Proteomes" id="UP001341840"/>
    </source>
</evidence>
<sequence>MTIALSLGSIYYDIGFGVGSIQARGSLITFLISILSFMILVGGFAPLLEEIKVFERERLNGHYGVTAFLTGNTFSAVPYMLIATMIPGLISYYLCGLHKGLIHTGPENLIYFVSVLFAMVMWVESLMLVVGSVSPNYVTGKSIASGVQGMMILVAGFYRLPKDLPNPLWKYPLYYLSFHKYALQGCYKNEFEGLTFVMGQNGGDKNIKISGREILRDTWQVEMGHSKWVDLGILFVMIGVYRMLFLATTKTKEKLRPAFAAITARLLKSSESTGH</sequence>
<evidence type="ECO:0000256" key="7">
    <source>
        <dbReference type="SAM" id="Phobius"/>
    </source>
</evidence>
<dbReference type="Proteomes" id="UP001341840">
    <property type="component" value="Unassembled WGS sequence"/>
</dbReference>
<keyword evidence="6 7" id="KW-0472">Membrane</keyword>
<feature type="transmembrane region" description="Helical" evidence="7">
    <location>
        <begin position="69"/>
        <end position="94"/>
    </location>
</feature>
<dbReference type="EMBL" id="JASCZI010031069">
    <property type="protein sequence ID" value="MED6125858.1"/>
    <property type="molecule type" value="Genomic_DNA"/>
</dbReference>
<evidence type="ECO:0000256" key="4">
    <source>
        <dbReference type="ARBA" id="ARBA00022692"/>
    </source>
</evidence>